<dbReference type="KEGG" id="rsu:NHU_02760"/>
<dbReference type="AlphaFoldDB" id="A0A0D6B485"/>
<name>A0A0D6B485_RHOSU</name>
<evidence type="ECO:0000256" key="1">
    <source>
        <dbReference type="SAM" id="MobiDB-lite"/>
    </source>
</evidence>
<organism evidence="2 3">
    <name type="scientific">Rhodovulum sulfidophilum</name>
    <name type="common">Rhodobacter sulfidophilus</name>
    <dbReference type="NCBI Taxonomy" id="35806"/>
    <lineage>
        <taxon>Bacteria</taxon>
        <taxon>Pseudomonadati</taxon>
        <taxon>Pseudomonadota</taxon>
        <taxon>Alphaproteobacteria</taxon>
        <taxon>Rhodobacterales</taxon>
        <taxon>Paracoccaceae</taxon>
        <taxon>Rhodovulum</taxon>
    </lineage>
</organism>
<evidence type="ECO:0000313" key="3">
    <source>
        <dbReference type="Proteomes" id="UP000064912"/>
    </source>
</evidence>
<feature type="region of interest" description="Disordered" evidence="1">
    <location>
        <begin position="51"/>
        <end position="74"/>
    </location>
</feature>
<sequence>MGILIFLSGKSRPETQLRLELRKRKRRSGHPRLLDQHHVVVSPLFLAARTTRADPSRPVGGNARMDRTSGVSARLTAPLPGPVWMRCRIACDQDTENFSTLIAAKSLTSPPTRLVA</sequence>
<evidence type="ECO:0000313" key="2">
    <source>
        <dbReference type="EMBL" id="BAQ69907.1"/>
    </source>
</evidence>
<reference evidence="2 3" key="1">
    <citation type="submission" date="2015-02" db="EMBL/GenBank/DDBJ databases">
        <title>Genome sequene of Rhodovulum sulfidophilum DSM 2351.</title>
        <authorList>
            <person name="Nagao N."/>
        </authorList>
    </citation>
    <scope>NUCLEOTIDE SEQUENCE [LARGE SCALE GENOMIC DNA]</scope>
    <source>
        <strain evidence="2 3">DSM 2351</strain>
    </source>
</reference>
<gene>
    <name evidence="2" type="ORF">NHU_02760</name>
</gene>
<dbReference type="Proteomes" id="UP000064912">
    <property type="component" value="Chromosome"/>
</dbReference>
<accession>A0A0D6B485</accession>
<protein>
    <submittedName>
        <fullName evidence="2">Uncharacterized protein</fullName>
    </submittedName>
</protein>
<proteinExistence type="predicted"/>
<dbReference type="EMBL" id="AP014800">
    <property type="protein sequence ID" value="BAQ69907.1"/>
    <property type="molecule type" value="Genomic_DNA"/>
</dbReference>